<sequence length="69" mass="7895">MSGHLNTDEIREKLEESYDAVQAKAEEAEGIVESSCWRMAGLHIEIAINTVSRIKRGCEVFDEDDLYYE</sequence>
<dbReference type="EMBL" id="BARS01016669">
    <property type="protein sequence ID" value="GAF89462.1"/>
    <property type="molecule type" value="Genomic_DNA"/>
</dbReference>
<gene>
    <name evidence="1" type="ORF">S01H1_27389</name>
</gene>
<protein>
    <submittedName>
        <fullName evidence="1">Uncharacterized protein</fullName>
    </submittedName>
</protein>
<evidence type="ECO:0000313" key="1">
    <source>
        <dbReference type="EMBL" id="GAF89462.1"/>
    </source>
</evidence>
<reference evidence="1" key="1">
    <citation type="journal article" date="2014" name="Front. Microbiol.">
        <title>High frequency of phylogenetically diverse reductive dehalogenase-homologous genes in deep subseafloor sedimentary metagenomes.</title>
        <authorList>
            <person name="Kawai M."/>
            <person name="Futagami T."/>
            <person name="Toyoda A."/>
            <person name="Takaki Y."/>
            <person name="Nishi S."/>
            <person name="Hori S."/>
            <person name="Arai W."/>
            <person name="Tsubouchi T."/>
            <person name="Morono Y."/>
            <person name="Uchiyama I."/>
            <person name="Ito T."/>
            <person name="Fujiyama A."/>
            <person name="Inagaki F."/>
            <person name="Takami H."/>
        </authorList>
    </citation>
    <scope>NUCLEOTIDE SEQUENCE</scope>
    <source>
        <strain evidence="1">Expedition CK06-06</strain>
    </source>
</reference>
<proteinExistence type="predicted"/>
<dbReference type="AlphaFoldDB" id="X0TMX8"/>
<name>X0TMX8_9ZZZZ</name>
<organism evidence="1">
    <name type="scientific">marine sediment metagenome</name>
    <dbReference type="NCBI Taxonomy" id="412755"/>
    <lineage>
        <taxon>unclassified sequences</taxon>
        <taxon>metagenomes</taxon>
        <taxon>ecological metagenomes</taxon>
    </lineage>
</organism>
<accession>X0TMX8</accession>
<comment type="caution">
    <text evidence="1">The sequence shown here is derived from an EMBL/GenBank/DDBJ whole genome shotgun (WGS) entry which is preliminary data.</text>
</comment>